<evidence type="ECO:0000313" key="2">
    <source>
        <dbReference type="Proteomes" id="UP001165065"/>
    </source>
</evidence>
<accession>A0A9W7LFQ0</accession>
<evidence type="ECO:0000313" key="1">
    <source>
        <dbReference type="EMBL" id="GMI47832.1"/>
    </source>
</evidence>
<dbReference type="EMBL" id="BRYA01000362">
    <property type="protein sequence ID" value="GMI47832.1"/>
    <property type="molecule type" value="Genomic_DNA"/>
</dbReference>
<proteinExistence type="predicted"/>
<dbReference type="AlphaFoldDB" id="A0A9W7LFQ0"/>
<name>A0A9W7LFQ0_9STRA</name>
<reference evidence="2" key="1">
    <citation type="journal article" date="2023" name="Commun. Biol.">
        <title>Genome analysis of Parmales, the sister group of diatoms, reveals the evolutionary specialization of diatoms from phago-mixotrophs to photoautotrophs.</title>
        <authorList>
            <person name="Ban H."/>
            <person name="Sato S."/>
            <person name="Yoshikawa S."/>
            <person name="Yamada K."/>
            <person name="Nakamura Y."/>
            <person name="Ichinomiya M."/>
            <person name="Sato N."/>
            <person name="Blanc-Mathieu R."/>
            <person name="Endo H."/>
            <person name="Kuwata A."/>
            <person name="Ogata H."/>
        </authorList>
    </citation>
    <scope>NUCLEOTIDE SEQUENCE [LARGE SCALE GENOMIC DNA]</scope>
</reference>
<sequence>MESIRAIQELVDEHKEKMPTGVVTSVMEGCQKAYNSQPKLYQLTWTMVDSSAHIVEPQDEPNFAEVKLTHKTQTLTVEAVDYIPRAEYGRGTSMEMPHSGIIFEGWLKKSTPFVEMDSDPFANRDHMVIIHSIVPFKSKRAREE</sequence>
<dbReference type="Proteomes" id="UP001165065">
    <property type="component" value="Unassembled WGS sequence"/>
</dbReference>
<keyword evidence="2" id="KW-1185">Reference proteome</keyword>
<comment type="caution">
    <text evidence="1">The sequence shown here is derived from an EMBL/GenBank/DDBJ whole genome shotgun (WGS) entry which is preliminary data.</text>
</comment>
<gene>
    <name evidence="1" type="ORF">TrCOL_g12334</name>
</gene>
<protein>
    <submittedName>
        <fullName evidence="1">Uncharacterized protein</fullName>
    </submittedName>
</protein>
<organism evidence="1 2">
    <name type="scientific">Triparma columacea</name>
    <dbReference type="NCBI Taxonomy" id="722753"/>
    <lineage>
        <taxon>Eukaryota</taxon>
        <taxon>Sar</taxon>
        <taxon>Stramenopiles</taxon>
        <taxon>Ochrophyta</taxon>
        <taxon>Bolidophyceae</taxon>
        <taxon>Parmales</taxon>
        <taxon>Triparmaceae</taxon>
        <taxon>Triparma</taxon>
    </lineage>
</organism>